<dbReference type="Proteomes" id="UP000436088">
    <property type="component" value="Unassembled WGS sequence"/>
</dbReference>
<dbReference type="InterPro" id="IPR008949">
    <property type="entry name" value="Isoprenoid_synthase_dom_sf"/>
</dbReference>
<dbReference type="SUPFAM" id="SSF48576">
    <property type="entry name" value="Terpenoid synthases"/>
    <property type="match status" value="1"/>
</dbReference>
<evidence type="ECO:0000313" key="6">
    <source>
        <dbReference type="Proteomes" id="UP000436088"/>
    </source>
</evidence>
<keyword evidence="6" id="KW-1185">Reference proteome</keyword>
<dbReference type="Gene3D" id="1.10.600.10">
    <property type="entry name" value="Farnesyl Diphosphate Synthase"/>
    <property type="match status" value="1"/>
</dbReference>
<feature type="domain" description="Terpene synthase metal-binding" evidence="4">
    <location>
        <begin position="52"/>
        <end position="141"/>
    </location>
</feature>
<evidence type="ECO:0000259" key="4">
    <source>
        <dbReference type="Pfam" id="PF03936"/>
    </source>
</evidence>
<proteinExistence type="predicted"/>
<comment type="cofactor">
    <cofactor evidence="1">
        <name>Mg(2+)</name>
        <dbReference type="ChEBI" id="CHEBI:18420"/>
    </cofactor>
</comment>
<sequence length="166" mass="19245">MLRLEAWWYIEAYSRGATENPTLLELAKLDFNMVQSTHQEDLKEMARCWIGMGLASKLNFARDRLIECFFWSIEVVLEPEFRNCRKSLTKVASMVTIIDDVYGTLDELELFTGALQRWDVGAAKKIPKCMELCFLALFIVFFSSTPFSPLNSRLHINILEEKSKLH</sequence>
<evidence type="ECO:0000256" key="2">
    <source>
        <dbReference type="ARBA" id="ARBA00022723"/>
    </source>
</evidence>
<keyword evidence="3" id="KW-0460">Magnesium</keyword>
<keyword evidence="2" id="KW-0479">Metal-binding</keyword>
<gene>
    <name evidence="5" type="ORF">F3Y22_tig00111027pilonHSYRG00333</name>
</gene>
<evidence type="ECO:0000313" key="5">
    <source>
        <dbReference type="EMBL" id="KAE8686873.1"/>
    </source>
</evidence>
<accession>A0A6A2Z5L7</accession>
<evidence type="ECO:0000256" key="1">
    <source>
        <dbReference type="ARBA" id="ARBA00001946"/>
    </source>
</evidence>
<dbReference type="InterPro" id="IPR005630">
    <property type="entry name" value="Terpene_synthase_metal-bd"/>
</dbReference>
<dbReference type="EMBL" id="VEPZ02001209">
    <property type="protein sequence ID" value="KAE8686873.1"/>
    <property type="molecule type" value="Genomic_DNA"/>
</dbReference>
<name>A0A6A2Z5L7_HIBSY</name>
<dbReference type="GO" id="GO:0010333">
    <property type="term" value="F:terpene synthase activity"/>
    <property type="evidence" value="ECO:0007669"/>
    <property type="project" value="InterPro"/>
</dbReference>
<dbReference type="InterPro" id="IPR050148">
    <property type="entry name" value="Terpene_synthase-like"/>
</dbReference>
<dbReference type="GO" id="GO:0016114">
    <property type="term" value="P:terpenoid biosynthetic process"/>
    <property type="evidence" value="ECO:0007669"/>
    <property type="project" value="InterPro"/>
</dbReference>
<organism evidence="5 6">
    <name type="scientific">Hibiscus syriacus</name>
    <name type="common">Rose of Sharon</name>
    <dbReference type="NCBI Taxonomy" id="106335"/>
    <lineage>
        <taxon>Eukaryota</taxon>
        <taxon>Viridiplantae</taxon>
        <taxon>Streptophyta</taxon>
        <taxon>Embryophyta</taxon>
        <taxon>Tracheophyta</taxon>
        <taxon>Spermatophyta</taxon>
        <taxon>Magnoliopsida</taxon>
        <taxon>eudicotyledons</taxon>
        <taxon>Gunneridae</taxon>
        <taxon>Pentapetalae</taxon>
        <taxon>rosids</taxon>
        <taxon>malvids</taxon>
        <taxon>Malvales</taxon>
        <taxon>Malvaceae</taxon>
        <taxon>Malvoideae</taxon>
        <taxon>Hibiscus</taxon>
    </lineage>
</organism>
<reference evidence="5" key="1">
    <citation type="submission" date="2019-09" db="EMBL/GenBank/DDBJ databases">
        <title>Draft genome information of white flower Hibiscus syriacus.</title>
        <authorList>
            <person name="Kim Y.-M."/>
        </authorList>
    </citation>
    <scope>NUCLEOTIDE SEQUENCE [LARGE SCALE GENOMIC DNA]</scope>
    <source>
        <strain evidence="5">YM2019G1</strain>
    </source>
</reference>
<dbReference type="PANTHER" id="PTHR31225:SF252">
    <property type="entry name" value="TERPENE SYNTHASE 12-RELATED"/>
    <property type="match status" value="1"/>
</dbReference>
<dbReference type="GO" id="GO:0000287">
    <property type="term" value="F:magnesium ion binding"/>
    <property type="evidence" value="ECO:0007669"/>
    <property type="project" value="InterPro"/>
</dbReference>
<dbReference type="AlphaFoldDB" id="A0A6A2Z5L7"/>
<protein>
    <recommendedName>
        <fullName evidence="4">Terpene synthase metal-binding domain-containing protein</fullName>
    </recommendedName>
</protein>
<evidence type="ECO:0000256" key="3">
    <source>
        <dbReference type="ARBA" id="ARBA00022842"/>
    </source>
</evidence>
<dbReference type="Pfam" id="PF03936">
    <property type="entry name" value="Terpene_synth_C"/>
    <property type="match status" value="1"/>
</dbReference>
<dbReference type="PANTHER" id="PTHR31225">
    <property type="entry name" value="OS04G0344100 PROTEIN-RELATED"/>
    <property type="match status" value="1"/>
</dbReference>
<comment type="caution">
    <text evidence="5">The sequence shown here is derived from an EMBL/GenBank/DDBJ whole genome shotgun (WGS) entry which is preliminary data.</text>
</comment>